<reference evidence="1" key="1">
    <citation type="submission" date="2021-06" db="EMBL/GenBank/DDBJ databases">
        <authorList>
            <person name="Kallberg Y."/>
            <person name="Tangrot J."/>
            <person name="Rosling A."/>
        </authorList>
    </citation>
    <scope>NUCLEOTIDE SEQUENCE</scope>
    <source>
        <strain evidence="1">FL130A</strain>
    </source>
</reference>
<protein>
    <submittedName>
        <fullName evidence="1">2134_t:CDS:1</fullName>
    </submittedName>
</protein>
<evidence type="ECO:0000313" key="1">
    <source>
        <dbReference type="EMBL" id="CAG8688612.1"/>
    </source>
</evidence>
<name>A0A9N9ESN8_9GLOM</name>
<dbReference type="Proteomes" id="UP000789508">
    <property type="component" value="Unassembled WGS sequence"/>
</dbReference>
<dbReference type="EMBL" id="CAJVPS010016073">
    <property type="protein sequence ID" value="CAG8688612.1"/>
    <property type="molecule type" value="Genomic_DNA"/>
</dbReference>
<keyword evidence="2" id="KW-1185">Reference proteome</keyword>
<proteinExistence type="predicted"/>
<accession>A0A9N9ESN8</accession>
<evidence type="ECO:0000313" key="2">
    <source>
        <dbReference type="Proteomes" id="UP000789508"/>
    </source>
</evidence>
<gene>
    <name evidence="1" type="ORF">ALEPTO_LOCUS11129</name>
</gene>
<organism evidence="1 2">
    <name type="scientific">Ambispora leptoticha</name>
    <dbReference type="NCBI Taxonomy" id="144679"/>
    <lineage>
        <taxon>Eukaryota</taxon>
        <taxon>Fungi</taxon>
        <taxon>Fungi incertae sedis</taxon>
        <taxon>Mucoromycota</taxon>
        <taxon>Glomeromycotina</taxon>
        <taxon>Glomeromycetes</taxon>
        <taxon>Archaeosporales</taxon>
        <taxon>Ambisporaceae</taxon>
        <taxon>Ambispora</taxon>
    </lineage>
</organism>
<comment type="caution">
    <text evidence="1">The sequence shown here is derived from an EMBL/GenBank/DDBJ whole genome shotgun (WGS) entry which is preliminary data.</text>
</comment>
<dbReference type="AlphaFoldDB" id="A0A9N9ESN8"/>
<sequence>MDSWAIQIQETLELKTEELDENLRAKRIHQPGHQSCIEEKGPMLQN</sequence>